<evidence type="ECO:0000256" key="3">
    <source>
        <dbReference type="ARBA" id="ARBA00022536"/>
    </source>
</evidence>
<dbReference type="GO" id="GO:0006897">
    <property type="term" value="P:endocytosis"/>
    <property type="evidence" value="ECO:0007669"/>
    <property type="project" value="UniProtKB-KW"/>
</dbReference>
<feature type="disulfide bond" evidence="10">
    <location>
        <begin position="556"/>
        <end position="565"/>
    </location>
</feature>
<gene>
    <name evidence="15" type="ORF">DdX_15386</name>
</gene>
<dbReference type="SUPFAM" id="SSF57196">
    <property type="entry name" value="EGF/Laminin"/>
    <property type="match status" value="2"/>
</dbReference>
<protein>
    <submittedName>
        <fullName evidence="15">Low-density lipoprotein receptor domain class A domain-containing protein</fullName>
    </submittedName>
</protein>
<dbReference type="EMBL" id="JAKKPZ010000096">
    <property type="protein sequence ID" value="KAI1702605.1"/>
    <property type="molecule type" value="Genomic_DNA"/>
</dbReference>
<dbReference type="Gene3D" id="2.10.25.10">
    <property type="entry name" value="Laminin"/>
    <property type="match status" value="2"/>
</dbReference>
<evidence type="ECO:0000256" key="9">
    <source>
        <dbReference type="ARBA" id="ARBA00023180"/>
    </source>
</evidence>
<evidence type="ECO:0000313" key="16">
    <source>
        <dbReference type="Proteomes" id="UP001201812"/>
    </source>
</evidence>
<name>A0AAD4MRI5_9BILA</name>
<dbReference type="AlphaFoldDB" id="A0AAD4MRI5"/>
<evidence type="ECO:0000256" key="4">
    <source>
        <dbReference type="ARBA" id="ARBA00022583"/>
    </source>
</evidence>
<comment type="caution">
    <text evidence="10">Lacks conserved residue(s) required for the propagation of feature annotation.</text>
</comment>
<dbReference type="SMART" id="SM00192">
    <property type="entry name" value="LDLa"/>
    <property type="match status" value="1"/>
</dbReference>
<dbReference type="PROSITE" id="PS00022">
    <property type="entry name" value="EGF_1"/>
    <property type="match status" value="1"/>
</dbReference>
<dbReference type="InterPro" id="IPR011042">
    <property type="entry name" value="6-blade_b-propeller_TolB-like"/>
</dbReference>
<dbReference type="PANTHER" id="PTHR22722">
    <property type="entry name" value="LOW-DENSITY LIPOPROTEIN RECEPTOR-RELATED PROTEIN 2-RELATED"/>
    <property type="match status" value="1"/>
</dbReference>
<proteinExistence type="predicted"/>
<dbReference type="Proteomes" id="UP001201812">
    <property type="component" value="Unassembled WGS sequence"/>
</dbReference>
<dbReference type="InterPro" id="IPR036055">
    <property type="entry name" value="LDL_receptor-like_sf"/>
</dbReference>
<evidence type="ECO:0000256" key="13">
    <source>
        <dbReference type="SAM" id="SignalP"/>
    </source>
</evidence>
<keyword evidence="15" id="KW-0449">Lipoprotein</keyword>
<dbReference type="InterPro" id="IPR000033">
    <property type="entry name" value="LDLR_classB_rpt"/>
</dbReference>
<evidence type="ECO:0000256" key="6">
    <source>
        <dbReference type="ARBA" id="ARBA00023136"/>
    </source>
</evidence>
<feature type="chain" id="PRO_5042018672" evidence="13">
    <location>
        <begin position="22"/>
        <end position="718"/>
    </location>
</feature>
<dbReference type="PANTHER" id="PTHR22722:SF15">
    <property type="entry name" value="LOW-DENSITY LIPOPROTEIN RECEPTOR-RELATED"/>
    <property type="match status" value="1"/>
</dbReference>
<keyword evidence="12" id="KW-0812">Transmembrane</keyword>
<evidence type="ECO:0000256" key="12">
    <source>
        <dbReference type="SAM" id="Phobius"/>
    </source>
</evidence>
<evidence type="ECO:0000256" key="10">
    <source>
        <dbReference type="PROSITE-ProRule" id="PRU00076"/>
    </source>
</evidence>
<comment type="subcellular location">
    <subcellularLocation>
        <location evidence="1">Endomembrane system</location>
    </subcellularLocation>
    <subcellularLocation>
        <location evidence="2">Membrane</location>
        <topology evidence="2">Single-pass type I membrane protein</topology>
    </subcellularLocation>
</comment>
<dbReference type="PROSITE" id="PS50026">
    <property type="entry name" value="EGF_3"/>
    <property type="match status" value="1"/>
</dbReference>
<keyword evidence="4" id="KW-0254">Endocytosis</keyword>
<dbReference type="InterPro" id="IPR000742">
    <property type="entry name" value="EGF"/>
</dbReference>
<evidence type="ECO:0000259" key="14">
    <source>
        <dbReference type="PROSITE" id="PS50026"/>
    </source>
</evidence>
<evidence type="ECO:0000256" key="8">
    <source>
        <dbReference type="ARBA" id="ARBA00023170"/>
    </source>
</evidence>
<evidence type="ECO:0000256" key="1">
    <source>
        <dbReference type="ARBA" id="ARBA00004308"/>
    </source>
</evidence>
<dbReference type="CDD" id="cd00112">
    <property type="entry name" value="LDLa"/>
    <property type="match status" value="1"/>
</dbReference>
<dbReference type="Pfam" id="PF00057">
    <property type="entry name" value="Ldl_recept_a"/>
    <property type="match status" value="1"/>
</dbReference>
<keyword evidence="12" id="KW-1133">Transmembrane helix</keyword>
<feature type="signal peptide" evidence="13">
    <location>
        <begin position="1"/>
        <end position="21"/>
    </location>
</feature>
<reference evidence="15" key="1">
    <citation type="submission" date="2022-01" db="EMBL/GenBank/DDBJ databases">
        <title>Genome Sequence Resource for Two Populations of Ditylenchus destructor, the Migratory Endoparasitic Phytonematode.</title>
        <authorList>
            <person name="Zhang H."/>
            <person name="Lin R."/>
            <person name="Xie B."/>
        </authorList>
    </citation>
    <scope>NUCLEOTIDE SEQUENCE</scope>
    <source>
        <strain evidence="15">BazhouSP</strain>
    </source>
</reference>
<organism evidence="15 16">
    <name type="scientific">Ditylenchus destructor</name>
    <dbReference type="NCBI Taxonomy" id="166010"/>
    <lineage>
        <taxon>Eukaryota</taxon>
        <taxon>Metazoa</taxon>
        <taxon>Ecdysozoa</taxon>
        <taxon>Nematoda</taxon>
        <taxon>Chromadorea</taxon>
        <taxon>Rhabditida</taxon>
        <taxon>Tylenchina</taxon>
        <taxon>Tylenchomorpha</taxon>
        <taxon>Sphaerularioidea</taxon>
        <taxon>Anguinidae</taxon>
        <taxon>Anguininae</taxon>
        <taxon>Ditylenchus</taxon>
    </lineage>
</organism>
<dbReference type="GO" id="GO:0043235">
    <property type="term" value="C:receptor complex"/>
    <property type="evidence" value="ECO:0007669"/>
    <property type="project" value="TreeGrafter"/>
</dbReference>
<feature type="disulfide bond" evidence="11">
    <location>
        <begin position="90"/>
        <end position="108"/>
    </location>
</feature>
<dbReference type="SUPFAM" id="SSF57424">
    <property type="entry name" value="LDL receptor-like module"/>
    <property type="match status" value="1"/>
</dbReference>
<keyword evidence="7 10" id="KW-1015">Disulfide bond</keyword>
<comment type="caution">
    <text evidence="15">The sequence shown here is derived from an EMBL/GenBank/DDBJ whole genome shotgun (WGS) entry which is preliminary data.</text>
</comment>
<keyword evidence="9" id="KW-0325">Glycoprotein</keyword>
<evidence type="ECO:0000313" key="15">
    <source>
        <dbReference type="EMBL" id="KAI1702605.1"/>
    </source>
</evidence>
<dbReference type="Gene3D" id="4.10.400.10">
    <property type="entry name" value="Low-density Lipoprotein Receptor"/>
    <property type="match status" value="1"/>
</dbReference>
<dbReference type="SUPFAM" id="SSF63825">
    <property type="entry name" value="YWTD domain"/>
    <property type="match status" value="1"/>
</dbReference>
<evidence type="ECO:0000256" key="7">
    <source>
        <dbReference type="ARBA" id="ARBA00023157"/>
    </source>
</evidence>
<dbReference type="PROSITE" id="PS50068">
    <property type="entry name" value="LDLRA_2"/>
    <property type="match status" value="1"/>
</dbReference>
<keyword evidence="13" id="KW-0732">Signal</keyword>
<feature type="disulfide bond" evidence="11">
    <location>
        <begin position="83"/>
        <end position="95"/>
    </location>
</feature>
<dbReference type="InterPro" id="IPR002172">
    <property type="entry name" value="LDrepeatLR_classA_rpt"/>
</dbReference>
<evidence type="ECO:0000256" key="11">
    <source>
        <dbReference type="PROSITE-ProRule" id="PRU00124"/>
    </source>
</evidence>
<feature type="transmembrane region" description="Helical" evidence="12">
    <location>
        <begin position="581"/>
        <end position="599"/>
    </location>
</feature>
<dbReference type="Gene3D" id="2.120.10.30">
    <property type="entry name" value="TolB, C-terminal domain"/>
    <property type="match status" value="1"/>
</dbReference>
<feature type="domain" description="EGF-like" evidence="14">
    <location>
        <begin position="526"/>
        <end position="566"/>
    </location>
</feature>
<keyword evidence="8 15" id="KW-0675">Receptor</keyword>
<dbReference type="GO" id="GO:0005886">
    <property type="term" value="C:plasma membrane"/>
    <property type="evidence" value="ECO:0007669"/>
    <property type="project" value="TreeGrafter"/>
</dbReference>
<keyword evidence="6 12" id="KW-0472">Membrane</keyword>
<keyword evidence="3 10" id="KW-0245">EGF-like domain</keyword>
<evidence type="ECO:0000256" key="5">
    <source>
        <dbReference type="ARBA" id="ARBA00022737"/>
    </source>
</evidence>
<dbReference type="SMART" id="SM00181">
    <property type="entry name" value="EGF"/>
    <property type="match status" value="4"/>
</dbReference>
<evidence type="ECO:0000256" key="2">
    <source>
        <dbReference type="ARBA" id="ARBA00004479"/>
    </source>
</evidence>
<keyword evidence="16" id="KW-1185">Reference proteome</keyword>
<keyword evidence="5" id="KW-0677">Repeat</keyword>
<dbReference type="InterPro" id="IPR051221">
    <property type="entry name" value="LDLR-related"/>
</dbReference>
<accession>A0AAD4MRI5</accession>
<sequence length="718" mass="79534">MNSNKTIGALLWLSMFALINANASLPSLEVNSSSTPPCSDVLDFGCDEMVKQEVENDCASGENNCNAELPSMDDYFAMDFVYCKSDEFRCSDGKCIENALVCDGNHDCNQGDDEDGFCGMCNVYDCDGQCRDLPSGPQCLCPEHMTLAIDGKTCRSENTCDSNEALHCSQLCVKKSNKALCSCSEGYTQNEADCIVEEQFRNGNLFFIDGDKSVGQLSLFNQSNSSSEGLRLPMTTSIDYISSLAFETEEQRLYFVGVSDGSRFSGVYHSSELELVFEGLGLRQISYDWVGKNIYYASNGYGIGVCSTNGKHCSHLVAGRKIVPNERAQEYVNLVVHPKRGLLIWLEYNSEHLNGIVMAAGMDGTQPRNVVVNAMEKITSIALDYVTDRLYVVEGNELSFVDLLSMRRTTVNRKTPAQAMLFFDGYVYFVSKNKYLSRLKNGTAEFLRPLNGDRFSLAINNTFYYQSLNDPCKALSCSHMCVLSESSVDFAKGKCLCPDMYESNSQGVCTYRPHDKPVTKTSDEHMKQMCNAKTACLNGGLCRESYNGRSIPSCECASNYNGQYCEIKLAQSYTKQASGSAWFIVLFIALAVSLFLICYKLRLAAKIRLPYSFNPRTVKGNFATLIGSSQRAGTGFRSSPRTLLMNGNSQKDPECAYSPDGIRLMSQLRSFSNPTAMVTERRLDEQVLEQDIQISPDASLLHKPLSSPSSVTRINVHN</sequence>
<dbReference type="SMART" id="SM00135">
    <property type="entry name" value="LY"/>
    <property type="match status" value="3"/>
</dbReference>